<sequence length="47" mass="5366">MPEHWSRLERTAAFTDGAVLRLSESPPFELLCIYYIYNNLTTSSSGK</sequence>
<accession>A0A5E7ZG87</accession>
<evidence type="ECO:0000313" key="2">
    <source>
        <dbReference type="Proteomes" id="UP000326857"/>
    </source>
</evidence>
<dbReference type="EMBL" id="CABVLI010000040">
    <property type="protein sequence ID" value="VVT17672.1"/>
    <property type="molecule type" value="Genomic_DNA"/>
</dbReference>
<evidence type="ECO:0000313" key="1">
    <source>
        <dbReference type="EMBL" id="VVT17672.1"/>
    </source>
</evidence>
<organism evidence="1 2">
    <name type="scientific">Sphingomonas aurantiaca</name>
    <dbReference type="NCBI Taxonomy" id="185949"/>
    <lineage>
        <taxon>Bacteria</taxon>
        <taxon>Pseudomonadati</taxon>
        <taxon>Pseudomonadota</taxon>
        <taxon>Alphaproteobacteria</taxon>
        <taxon>Sphingomonadales</taxon>
        <taxon>Sphingomonadaceae</taxon>
        <taxon>Sphingomonas</taxon>
    </lineage>
</organism>
<reference evidence="1 2" key="1">
    <citation type="submission" date="2019-09" db="EMBL/GenBank/DDBJ databases">
        <authorList>
            <person name="Dittami M. S."/>
        </authorList>
    </citation>
    <scope>NUCLEOTIDE SEQUENCE [LARGE SCALE GENOMIC DNA]</scope>
    <source>
        <strain evidence="1">SPHINGO391</strain>
    </source>
</reference>
<gene>
    <name evidence="1" type="ORF">SPHINGO391_450132</name>
</gene>
<proteinExistence type="predicted"/>
<protein>
    <submittedName>
        <fullName evidence="1">Uncharacterized protein</fullName>
    </submittedName>
</protein>
<dbReference type="AlphaFoldDB" id="A0A5E7ZG87"/>
<name>A0A5E7ZG87_9SPHN</name>
<dbReference type="Proteomes" id="UP000326857">
    <property type="component" value="Unassembled WGS sequence"/>
</dbReference>